<sequence length="623" mass="71443">MNDGPLFMHLLLIHLNDLLDSNSYSIGLIKDDIRLVKEALEFIRSFFVNVEQGLYKDLWEHVLDVAYEAKDVIDAVIVRDSGLLHLIFSLPITRKKVKLIREEVSNLPEKIPKNKSLIVINSTKKPVENKSLTTDESWELLKKRAFGKESCPDELLDVGKEIVQNCKGLPLVVDLIAGVIAGREKKKTVWLEVRNNLNSFILSSEVDVMKVIELSYDHLPYHLKPCLIYLACFPKDTESTEICCKYIDVLKGLLNRQSLGEVMEIYLDNLISSSLVIAFNEIDDNPTFQLHDLVHDFCLIKAREEKLFGEISSSDASSSSDLMPQIVNIVYNKEQFELNNFVLFSSKKKRHSDKHLYSLVITGDEMEDRLSDACHLRDSRLLRVLILSDSFMKVKDSLLNEICMLNHLRCLRIGTEVKSLPSSFSNLWNLESLWVVNKGSTLVLLPSIWDLAKLRVLYMTSCSFLNTDTDEPILIAEHSKLENLRYLRALVLSYSKETEDIFIRFPNLQSLVFDLKESWDYSKEQHWFPKLDHLTELDYLRADFESSNTNEEIPPNFGDIGSLKIIKLVKSPQLEDSALEIKQYVEDMMGEDKLQILGPNNIPLSKTDPENLKGWEGEVTLVE</sequence>
<dbReference type="CDD" id="cd14798">
    <property type="entry name" value="RX-CC_like"/>
    <property type="match status" value="1"/>
</dbReference>
<reference evidence="6 7" key="2">
    <citation type="journal article" date="2017" name="Genome Biol.">
        <title>New reference genome sequences of hot pepper reveal the massive evolution of plant disease-resistance genes by retroduplication.</title>
        <authorList>
            <person name="Kim S."/>
            <person name="Park J."/>
            <person name="Yeom S.I."/>
            <person name="Kim Y.M."/>
            <person name="Seo E."/>
            <person name="Kim K.T."/>
            <person name="Kim M.S."/>
            <person name="Lee J.M."/>
            <person name="Cheong K."/>
            <person name="Shin H.S."/>
            <person name="Kim S.B."/>
            <person name="Han K."/>
            <person name="Lee J."/>
            <person name="Park M."/>
            <person name="Lee H.A."/>
            <person name="Lee H.Y."/>
            <person name="Lee Y."/>
            <person name="Oh S."/>
            <person name="Lee J.H."/>
            <person name="Choi E."/>
            <person name="Choi E."/>
            <person name="Lee S.E."/>
            <person name="Jeon J."/>
            <person name="Kim H."/>
            <person name="Choi G."/>
            <person name="Song H."/>
            <person name="Lee J."/>
            <person name="Lee S.C."/>
            <person name="Kwon J.K."/>
            <person name="Lee H.Y."/>
            <person name="Koo N."/>
            <person name="Hong Y."/>
            <person name="Kim R.W."/>
            <person name="Kang W.H."/>
            <person name="Huh J.H."/>
            <person name="Kang B.C."/>
            <person name="Yang T.J."/>
            <person name="Lee Y.H."/>
            <person name="Bennetzen J.L."/>
            <person name="Choi D."/>
        </authorList>
    </citation>
    <scope>NUCLEOTIDE SEQUENCE [LARGE SCALE GENOMIC DNA]</scope>
    <source>
        <strain evidence="7">cv. CM334</strain>
    </source>
</reference>
<dbReference type="GO" id="GO:0006952">
    <property type="term" value="P:defense response"/>
    <property type="evidence" value="ECO:0007669"/>
    <property type="project" value="UniProtKB-KW"/>
</dbReference>
<dbReference type="GO" id="GO:0005524">
    <property type="term" value="F:ATP binding"/>
    <property type="evidence" value="ECO:0007669"/>
    <property type="project" value="UniProtKB-KW"/>
</dbReference>
<evidence type="ECO:0000256" key="2">
    <source>
        <dbReference type="ARBA" id="ARBA00022614"/>
    </source>
</evidence>
<evidence type="ECO:0000256" key="5">
    <source>
        <dbReference type="ARBA" id="ARBA00022840"/>
    </source>
</evidence>
<dbReference type="Proteomes" id="UP000222542">
    <property type="component" value="Unassembled WGS sequence"/>
</dbReference>
<keyword evidence="3" id="KW-0677">Repeat</keyword>
<dbReference type="InterPro" id="IPR027417">
    <property type="entry name" value="P-loop_NTPase"/>
</dbReference>
<gene>
    <name evidence="6" type="ORF">T459_15878</name>
</gene>
<evidence type="ECO:0000256" key="3">
    <source>
        <dbReference type="ARBA" id="ARBA00022737"/>
    </source>
</evidence>
<comment type="similarity">
    <text evidence="1">Belongs to the disease resistance NB-LRR family.</text>
</comment>
<name>A0A2G2Z745_CAPAN</name>
<dbReference type="GO" id="GO:0043531">
    <property type="term" value="F:ADP binding"/>
    <property type="evidence" value="ECO:0007669"/>
    <property type="project" value="InterPro"/>
</dbReference>
<proteinExistence type="inferred from homology"/>
<keyword evidence="2" id="KW-0433">Leucine-rich repeat</keyword>
<evidence type="ECO:0000256" key="4">
    <source>
        <dbReference type="ARBA" id="ARBA00022821"/>
    </source>
</evidence>
<dbReference type="InterPro" id="IPR038005">
    <property type="entry name" value="RX-like_CC"/>
</dbReference>
<dbReference type="Gene3D" id="1.10.10.10">
    <property type="entry name" value="Winged helix-like DNA-binding domain superfamily/Winged helix DNA-binding domain"/>
    <property type="match status" value="1"/>
</dbReference>
<dbReference type="PANTHER" id="PTHR15140:SF52">
    <property type="entry name" value="LATE BLIGHT RESISTANCE PROTEIN HOMOLOG R1A-4"/>
    <property type="match status" value="1"/>
</dbReference>
<evidence type="ECO:0000256" key="1">
    <source>
        <dbReference type="ARBA" id="ARBA00008894"/>
    </source>
</evidence>
<dbReference type="PANTHER" id="PTHR15140">
    <property type="entry name" value="TUBULIN-SPECIFIC CHAPERONE E"/>
    <property type="match status" value="1"/>
</dbReference>
<dbReference type="Gene3D" id="3.80.10.10">
    <property type="entry name" value="Ribonuclease Inhibitor"/>
    <property type="match status" value="1"/>
</dbReference>
<dbReference type="EMBL" id="AYRZ02000006">
    <property type="protein sequence ID" value="PHT77826.1"/>
    <property type="molecule type" value="Genomic_DNA"/>
</dbReference>
<dbReference type="AlphaFoldDB" id="A0A2G2Z745"/>
<keyword evidence="4" id="KW-0611">Plant defense</keyword>
<dbReference type="InterPro" id="IPR032675">
    <property type="entry name" value="LRR_dom_sf"/>
</dbReference>
<dbReference type="Gramene" id="PHT77826">
    <property type="protein sequence ID" value="PHT77826"/>
    <property type="gene ID" value="T459_15878"/>
</dbReference>
<keyword evidence="7" id="KW-1185">Reference proteome</keyword>
<keyword evidence="5" id="KW-0547">Nucleotide-binding</keyword>
<organism evidence="6 7">
    <name type="scientific">Capsicum annuum</name>
    <name type="common">Capsicum pepper</name>
    <dbReference type="NCBI Taxonomy" id="4072"/>
    <lineage>
        <taxon>Eukaryota</taxon>
        <taxon>Viridiplantae</taxon>
        <taxon>Streptophyta</taxon>
        <taxon>Embryophyta</taxon>
        <taxon>Tracheophyta</taxon>
        <taxon>Spermatophyta</taxon>
        <taxon>Magnoliopsida</taxon>
        <taxon>eudicotyledons</taxon>
        <taxon>Gunneridae</taxon>
        <taxon>Pentapetalae</taxon>
        <taxon>asterids</taxon>
        <taxon>lamiids</taxon>
        <taxon>Solanales</taxon>
        <taxon>Solanaceae</taxon>
        <taxon>Solanoideae</taxon>
        <taxon>Capsiceae</taxon>
        <taxon>Capsicum</taxon>
    </lineage>
</organism>
<evidence type="ECO:0000313" key="7">
    <source>
        <dbReference type="Proteomes" id="UP000222542"/>
    </source>
</evidence>
<reference evidence="6 7" key="1">
    <citation type="journal article" date="2014" name="Nat. Genet.">
        <title>Genome sequence of the hot pepper provides insights into the evolution of pungency in Capsicum species.</title>
        <authorList>
            <person name="Kim S."/>
            <person name="Park M."/>
            <person name="Yeom S.I."/>
            <person name="Kim Y.M."/>
            <person name="Lee J.M."/>
            <person name="Lee H.A."/>
            <person name="Seo E."/>
            <person name="Choi J."/>
            <person name="Cheong K."/>
            <person name="Kim K.T."/>
            <person name="Jung K."/>
            <person name="Lee G.W."/>
            <person name="Oh S.K."/>
            <person name="Bae C."/>
            <person name="Kim S.B."/>
            <person name="Lee H.Y."/>
            <person name="Kim S.Y."/>
            <person name="Kim M.S."/>
            <person name="Kang B.C."/>
            <person name="Jo Y.D."/>
            <person name="Yang H.B."/>
            <person name="Jeong H.J."/>
            <person name="Kang W.H."/>
            <person name="Kwon J.K."/>
            <person name="Shin C."/>
            <person name="Lim J.Y."/>
            <person name="Park J.H."/>
            <person name="Huh J.H."/>
            <person name="Kim J.S."/>
            <person name="Kim B.D."/>
            <person name="Cohen O."/>
            <person name="Paran I."/>
            <person name="Suh M.C."/>
            <person name="Lee S.B."/>
            <person name="Kim Y.K."/>
            <person name="Shin Y."/>
            <person name="Noh S.J."/>
            <person name="Park J."/>
            <person name="Seo Y.S."/>
            <person name="Kwon S.Y."/>
            <person name="Kim H.A."/>
            <person name="Park J.M."/>
            <person name="Kim H.J."/>
            <person name="Choi S.B."/>
            <person name="Bosland P.W."/>
            <person name="Reeves G."/>
            <person name="Jo S.H."/>
            <person name="Lee B.W."/>
            <person name="Cho H.T."/>
            <person name="Choi H.S."/>
            <person name="Lee M.S."/>
            <person name="Yu Y."/>
            <person name="Do Choi Y."/>
            <person name="Park B.S."/>
            <person name="van Deynze A."/>
            <person name="Ashrafi H."/>
            <person name="Hill T."/>
            <person name="Kim W.T."/>
            <person name="Pai H.S."/>
            <person name="Ahn H.K."/>
            <person name="Yeam I."/>
            <person name="Giovannoni J.J."/>
            <person name="Rose J.K."/>
            <person name="Sorensen I."/>
            <person name="Lee S.J."/>
            <person name="Kim R.W."/>
            <person name="Choi I.Y."/>
            <person name="Choi B.S."/>
            <person name="Lim J.S."/>
            <person name="Lee Y.H."/>
            <person name="Choi D."/>
        </authorList>
    </citation>
    <scope>NUCLEOTIDE SEQUENCE [LARGE SCALE GENOMIC DNA]</scope>
    <source>
        <strain evidence="7">cv. CM334</strain>
    </source>
</reference>
<protein>
    <submittedName>
        <fullName evidence="6">Uncharacterized protein</fullName>
    </submittedName>
</protein>
<dbReference type="InterPro" id="IPR036388">
    <property type="entry name" value="WH-like_DNA-bd_sf"/>
</dbReference>
<dbReference type="SUPFAM" id="SSF52540">
    <property type="entry name" value="P-loop containing nucleoside triphosphate hydrolases"/>
    <property type="match status" value="1"/>
</dbReference>
<comment type="caution">
    <text evidence="6">The sequence shown here is derived from an EMBL/GenBank/DDBJ whole genome shotgun (WGS) entry which is preliminary data.</text>
</comment>
<keyword evidence="5" id="KW-0067">ATP-binding</keyword>
<evidence type="ECO:0000313" key="6">
    <source>
        <dbReference type="EMBL" id="PHT77826.1"/>
    </source>
</evidence>
<accession>A0A2G2Z745</accession>
<dbReference type="STRING" id="4072.A0A2G2Z745"/>
<dbReference type="SUPFAM" id="SSF52058">
    <property type="entry name" value="L domain-like"/>
    <property type="match status" value="1"/>
</dbReference>